<name>A0A1C7NBS6_9FUNG</name>
<comment type="caution">
    <text evidence="2">The sequence shown here is derived from an EMBL/GenBank/DDBJ whole genome shotgun (WGS) entry which is preliminary data.</text>
</comment>
<evidence type="ECO:0000313" key="2">
    <source>
        <dbReference type="EMBL" id="OBZ86562.1"/>
    </source>
</evidence>
<reference evidence="2 3" key="1">
    <citation type="submission" date="2016-03" db="EMBL/GenBank/DDBJ databases">
        <title>Choanephora cucurbitarum.</title>
        <authorList>
            <person name="Min B."/>
            <person name="Park H."/>
            <person name="Park J.-H."/>
            <person name="Shin H.-D."/>
            <person name="Choi I.-G."/>
        </authorList>
    </citation>
    <scope>NUCLEOTIDE SEQUENCE [LARGE SCALE GENOMIC DNA]</scope>
    <source>
        <strain evidence="2 3">KUS-F28377</strain>
    </source>
</reference>
<dbReference type="AlphaFoldDB" id="A0A1C7NBS6"/>
<dbReference type="OrthoDB" id="2256950at2759"/>
<feature type="region of interest" description="Disordered" evidence="1">
    <location>
        <begin position="1"/>
        <end position="21"/>
    </location>
</feature>
<dbReference type="InParanoid" id="A0A1C7NBS6"/>
<dbReference type="EMBL" id="LUGH01000289">
    <property type="protein sequence ID" value="OBZ86562.1"/>
    <property type="molecule type" value="Genomic_DNA"/>
</dbReference>
<gene>
    <name evidence="2" type="ORF">A0J61_05390</name>
</gene>
<protein>
    <submittedName>
        <fullName evidence="2">Uncharacterized protein</fullName>
    </submittedName>
</protein>
<proteinExistence type="predicted"/>
<keyword evidence="3" id="KW-1185">Reference proteome</keyword>
<accession>A0A1C7NBS6</accession>
<evidence type="ECO:0000256" key="1">
    <source>
        <dbReference type="SAM" id="MobiDB-lite"/>
    </source>
</evidence>
<sequence>MAQQPASAHPTHEPFTSPTEPSKVNNCNCCAIIFAPLAALGGLVDQIMRKCSRLVRGDKQ</sequence>
<dbReference type="Proteomes" id="UP000093000">
    <property type="component" value="Unassembled WGS sequence"/>
</dbReference>
<organism evidence="2 3">
    <name type="scientific">Choanephora cucurbitarum</name>
    <dbReference type="NCBI Taxonomy" id="101091"/>
    <lineage>
        <taxon>Eukaryota</taxon>
        <taxon>Fungi</taxon>
        <taxon>Fungi incertae sedis</taxon>
        <taxon>Mucoromycota</taxon>
        <taxon>Mucoromycotina</taxon>
        <taxon>Mucoromycetes</taxon>
        <taxon>Mucorales</taxon>
        <taxon>Mucorineae</taxon>
        <taxon>Choanephoraceae</taxon>
        <taxon>Choanephoroideae</taxon>
        <taxon>Choanephora</taxon>
    </lineage>
</organism>
<evidence type="ECO:0000313" key="3">
    <source>
        <dbReference type="Proteomes" id="UP000093000"/>
    </source>
</evidence>